<organism evidence="2 3">
    <name type="scientific">Sipha flava</name>
    <name type="common">yellow sugarcane aphid</name>
    <dbReference type="NCBI Taxonomy" id="143950"/>
    <lineage>
        <taxon>Eukaryota</taxon>
        <taxon>Metazoa</taxon>
        <taxon>Ecdysozoa</taxon>
        <taxon>Arthropoda</taxon>
        <taxon>Hexapoda</taxon>
        <taxon>Insecta</taxon>
        <taxon>Pterygota</taxon>
        <taxon>Neoptera</taxon>
        <taxon>Paraneoptera</taxon>
        <taxon>Hemiptera</taxon>
        <taxon>Sternorrhyncha</taxon>
        <taxon>Aphidomorpha</taxon>
        <taxon>Aphidoidea</taxon>
        <taxon>Aphididae</taxon>
        <taxon>Sipha</taxon>
    </lineage>
</organism>
<dbReference type="GeneID" id="112685492"/>
<proteinExistence type="predicted"/>
<accession>A0A8B8FS73</accession>
<dbReference type="RefSeq" id="XP_025413195.1">
    <property type="nucleotide sequence ID" value="XM_025557410.1"/>
</dbReference>
<evidence type="ECO:0000313" key="2">
    <source>
        <dbReference type="Proteomes" id="UP000694846"/>
    </source>
</evidence>
<dbReference type="Pfam" id="PF21530">
    <property type="entry name" value="Pif1_2B_dom"/>
    <property type="match status" value="1"/>
</dbReference>
<name>A0A8B8FS73_9HEMI</name>
<evidence type="ECO:0000259" key="1">
    <source>
        <dbReference type="Pfam" id="PF21530"/>
    </source>
</evidence>
<dbReference type="Proteomes" id="UP000694846">
    <property type="component" value="Unplaced"/>
</dbReference>
<protein>
    <submittedName>
        <fullName evidence="3">Uncharacterized protein LOC112685492</fullName>
    </submittedName>
</protein>
<evidence type="ECO:0000313" key="3">
    <source>
        <dbReference type="RefSeq" id="XP_025413195.1"/>
    </source>
</evidence>
<sequence>MNIRVELQNDQSGEVFSKKLLNIGNGKIPVDSSSRYIIFPTNFYRFTETKTKLTVKVFPNITQNYKDHVWLSERVVLVVKKNVDVNEMNFQIQNKIVGELMTYISIDSVPNQDDVDNYPTEFLNWLGLHGLPPHNTQLKIASVIIMLRNINQPRFCNGTRFAVRKSMNYVI</sequence>
<dbReference type="InterPro" id="IPR049163">
    <property type="entry name" value="Pif1-like_2B_dom"/>
</dbReference>
<dbReference type="PANTHER" id="PTHR10492">
    <property type="match status" value="1"/>
</dbReference>
<reference evidence="3" key="1">
    <citation type="submission" date="2025-08" db="UniProtKB">
        <authorList>
            <consortium name="RefSeq"/>
        </authorList>
    </citation>
    <scope>IDENTIFICATION</scope>
    <source>
        <tissue evidence="3">Whole body</tissue>
    </source>
</reference>
<gene>
    <name evidence="3" type="primary">LOC112685492</name>
</gene>
<dbReference type="OrthoDB" id="6614848at2759"/>
<feature type="domain" description="DNA helicase Pif1-like 2B" evidence="1">
    <location>
        <begin position="121"/>
        <end position="163"/>
    </location>
</feature>
<keyword evidence="2" id="KW-1185">Reference proteome</keyword>
<dbReference type="AlphaFoldDB" id="A0A8B8FS73"/>